<reference evidence="2 3" key="1">
    <citation type="submission" date="2019-03" db="EMBL/GenBank/DDBJ databases">
        <title>Diversity of the mouse oral microbiome.</title>
        <authorList>
            <person name="Joseph S."/>
            <person name="Aduse-Opoku J."/>
            <person name="Curtis M."/>
            <person name="Wade W."/>
            <person name="Hashim A."/>
        </authorList>
    </citation>
    <scope>NUCLEOTIDE SEQUENCE [LARGE SCALE GENOMIC DNA]</scope>
    <source>
        <strain evidence="2 3">P11</strain>
    </source>
</reference>
<dbReference type="InterPro" id="IPR041700">
    <property type="entry name" value="OMP_b-brl_3"/>
</dbReference>
<feature type="domain" description="Outer membrane protein beta-barrel" evidence="1">
    <location>
        <begin position="378"/>
        <end position="755"/>
    </location>
</feature>
<dbReference type="Proteomes" id="UP000298285">
    <property type="component" value="Unassembled WGS sequence"/>
</dbReference>
<evidence type="ECO:0000259" key="1">
    <source>
        <dbReference type="Pfam" id="PF14905"/>
    </source>
</evidence>
<dbReference type="SUPFAM" id="SSF49464">
    <property type="entry name" value="Carboxypeptidase regulatory domain-like"/>
    <property type="match status" value="1"/>
</dbReference>
<gene>
    <name evidence="2" type="ORF">E4T88_12495</name>
</gene>
<sequence length="800" mass="93064">MKNNVFIMRVLFLILLLLIVPLLHSQQIKNFRLEGVLFDTSKRAVDYATVTILSEVDSLYVKGNISNEKGQFRIENIPSGRYILSVTHLLYKRKYVNIEVQENTILDSILMVENVVGLDAVTVTANVIQQKIDRYVVFLQGNPITKGNNTKEVLTLLPGVTNEENSLKINGRDVSEIYVDGRKLRDRNELDAIQAENIDKVEIVHMSGSEESASSMGGIIDIKLKKMSNGGYYGSVSSDFSVHFKGGHYSDNINASLNYRNKNLSIYNYTYFGHLKNISQYNIYSHYKEINKYIDMQTDGKGWTNSFSDRLSLTYDITNRHSIGGNFRLVITNGEPINRSESTVKNNVGERIDRSESIIEEKLRTRQYQAALNYDWILDDKGSKIKFIIDYLRYNNKRIRGNRYLYNLDKDNGYEENTSDRLDDRTDMLEIDTRLEQRISDKSQLDIGLNYSLNNSKQFLDYKKWENNIWVSDLDLSDNYKLKGQNYAGFASFSSMITKKITYKVGIRIQENKIEYNSVKISKQNSKNYWGIYPTLNLMYNIDEQKGNSISLFYQKAMDPIPYSAITPVVIYNNEYLYTKGNLDIKPVNYHLIMLGGGINGQWNINYLFGFSEDVLFFKTFQDEKDPLVTYTMPVNDGKNYMQALSLDRTFKIAKWWSLKAIGRIQWLKYEGVDINSSSWKPYLAINNNMDFDNGWGGNLSYYLEPTYKTQDRIYKTVHGINGKIYKYLLDNKLLLNLNFTLYRHNRRRITNTLDIWSKRHYTTNETGFMIKVIYNFNGGRKVTTKQSKSIQDYYEYKDN</sequence>
<evidence type="ECO:0000313" key="3">
    <source>
        <dbReference type="Proteomes" id="UP000298285"/>
    </source>
</evidence>
<organism evidence="2 3">
    <name type="scientific">Dysgonomonas mossii</name>
    <dbReference type="NCBI Taxonomy" id="163665"/>
    <lineage>
        <taxon>Bacteria</taxon>
        <taxon>Pseudomonadati</taxon>
        <taxon>Bacteroidota</taxon>
        <taxon>Bacteroidia</taxon>
        <taxon>Bacteroidales</taxon>
        <taxon>Dysgonomonadaceae</taxon>
        <taxon>Dysgonomonas</taxon>
    </lineage>
</organism>
<name>A0A4Y9IL89_9BACT</name>
<dbReference type="SUPFAM" id="SSF56935">
    <property type="entry name" value="Porins"/>
    <property type="match status" value="1"/>
</dbReference>
<dbReference type="RefSeq" id="WP_135105919.1">
    <property type="nucleotide sequence ID" value="NZ_JADGKW010000004.1"/>
</dbReference>
<accession>A0A4Y9IL89</accession>
<dbReference type="EMBL" id="SPPK01000004">
    <property type="protein sequence ID" value="TFU88688.1"/>
    <property type="molecule type" value="Genomic_DNA"/>
</dbReference>
<proteinExistence type="predicted"/>
<dbReference type="Pfam" id="PF14905">
    <property type="entry name" value="OMP_b-brl_3"/>
    <property type="match status" value="1"/>
</dbReference>
<dbReference type="InterPro" id="IPR008969">
    <property type="entry name" value="CarboxyPept-like_regulatory"/>
</dbReference>
<dbReference type="AlphaFoldDB" id="A0A4Y9IL89"/>
<comment type="caution">
    <text evidence="2">The sequence shown here is derived from an EMBL/GenBank/DDBJ whole genome shotgun (WGS) entry which is preliminary data.</text>
</comment>
<dbReference type="Pfam" id="PF13715">
    <property type="entry name" value="CarbopepD_reg_2"/>
    <property type="match status" value="1"/>
</dbReference>
<protein>
    <recommendedName>
        <fullName evidence="1">Outer membrane protein beta-barrel domain-containing protein</fullName>
    </recommendedName>
</protein>
<evidence type="ECO:0000313" key="2">
    <source>
        <dbReference type="EMBL" id="TFU88688.1"/>
    </source>
</evidence>
<dbReference type="OrthoDB" id="905020at2"/>